<evidence type="ECO:0000256" key="1">
    <source>
        <dbReference type="SAM" id="MobiDB-lite"/>
    </source>
</evidence>
<organism evidence="2">
    <name type="scientific">Capitella teleta</name>
    <name type="common">Polychaete worm</name>
    <dbReference type="NCBI Taxonomy" id="283909"/>
    <lineage>
        <taxon>Eukaryota</taxon>
        <taxon>Metazoa</taxon>
        <taxon>Spiralia</taxon>
        <taxon>Lophotrochozoa</taxon>
        <taxon>Annelida</taxon>
        <taxon>Polychaeta</taxon>
        <taxon>Sedentaria</taxon>
        <taxon>Scolecida</taxon>
        <taxon>Capitellidae</taxon>
        <taxon>Capitella</taxon>
    </lineage>
</organism>
<feature type="compositionally biased region" description="Polar residues" evidence="1">
    <location>
        <begin position="438"/>
        <end position="463"/>
    </location>
</feature>
<dbReference type="EMBL" id="KB294243">
    <property type="protein sequence ID" value="ELU14842.1"/>
    <property type="molecule type" value="Genomic_DNA"/>
</dbReference>
<evidence type="ECO:0000313" key="3">
    <source>
        <dbReference type="EnsemblMetazoa" id="CapteP225893"/>
    </source>
</evidence>
<feature type="compositionally biased region" description="Polar residues" evidence="1">
    <location>
        <begin position="552"/>
        <end position="567"/>
    </location>
</feature>
<feature type="compositionally biased region" description="Low complexity" evidence="1">
    <location>
        <begin position="170"/>
        <end position="189"/>
    </location>
</feature>
<reference evidence="2 4" key="2">
    <citation type="journal article" date="2013" name="Nature">
        <title>Insights into bilaterian evolution from three spiralian genomes.</title>
        <authorList>
            <person name="Simakov O."/>
            <person name="Marletaz F."/>
            <person name="Cho S.J."/>
            <person name="Edsinger-Gonzales E."/>
            <person name="Havlak P."/>
            <person name="Hellsten U."/>
            <person name="Kuo D.H."/>
            <person name="Larsson T."/>
            <person name="Lv J."/>
            <person name="Arendt D."/>
            <person name="Savage R."/>
            <person name="Osoegawa K."/>
            <person name="de Jong P."/>
            <person name="Grimwood J."/>
            <person name="Chapman J.A."/>
            <person name="Shapiro H."/>
            <person name="Aerts A."/>
            <person name="Otillar R.P."/>
            <person name="Terry A.Y."/>
            <person name="Boore J.L."/>
            <person name="Grigoriev I.V."/>
            <person name="Lindberg D.R."/>
            <person name="Seaver E.C."/>
            <person name="Weisblat D.A."/>
            <person name="Putnam N.H."/>
            <person name="Rokhsar D.S."/>
        </authorList>
    </citation>
    <scope>NUCLEOTIDE SEQUENCE</scope>
    <source>
        <strain evidence="2 4">I ESC-2004</strain>
    </source>
</reference>
<feature type="compositionally biased region" description="Low complexity" evidence="1">
    <location>
        <begin position="396"/>
        <end position="416"/>
    </location>
</feature>
<protein>
    <submittedName>
        <fullName evidence="2 3">Uncharacterized protein</fullName>
    </submittedName>
</protein>
<reference evidence="4" key="1">
    <citation type="submission" date="2012-12" db="EMBL/GenBank/DDBJ databases">
        <authorList>
            <person name="Hellsten U."/>
            <person name="Grimwood J."/>
            <person name="Chapman J.A."/>
            <person name="Shapiro H."/>
            <person name="Aerts A."/>
            <person name="Otillar R.P."/>
            <person name="Terry A.Y."/>
            <person name="Boore J.L."/>
            <person name="Simakov O."/>
            <person name="Marletaz F."/>
            <person name="Cho S.-J."/>
            <person name="Edsinger-Gonzales E."/>
            <person name="Havlak P."/>
            <person name="Kuo D.-H."/>
            <person name="Larsson T."/>
            <person name="Lv J."/>
            <person name="Arendt D."/>
            <person name="Savage R."/>
            <person name="Osoegawa K."/>
            <person name="de Jong P."/>
            <person name="Lindberg D.R."/>
            <person name="Seaver E.C."/>
            <person name="Weisblat D.A."/>
            <person name="Putnam N.H."/>
            <person name="Grigoriev I.V."/>
            <person name="Rokhsar D.S."/>
        </authorList>
    </citation>
    <scope>NUCLEOTIDE SEQUENCE</scope>
    <source>
        <strain evidence="4">I ESC-2004</strain>
    </source>
</reference>
<dbReference type="EMBL" id="AMQN01004708">
    <property type="status" value="NOT_ANNOTATED_CDS"/>
    <property type="molecule type" value="Genomic_DNA"/>
</dbReference>
<dbReference type="AlphaFoldDB" id="R7V8K1"/>
<feature type="compositionally biased region" description="Polar residues" evidence="1">
    <location>
        <begin position="256"/>
        <end position="273"/>
    </location>
</feature>
<sequence length="633" mass="68032">MKHVDMKKELFKNCTSEQSTVKTVQPAEEVKPAAVNKADPQPKAVKPVELLSKPKEVPSKPKEVPSKPKDVVPVVDSQKDVRKTVKVLVPKERHRKEQAVVAPTCKSLNGNSQKSPEPMGPSHNSALKEKVSEASKKLKEKVGEASKNPKEKVGEASKNPKEKVSEVSKKAVSPPKQTVEPKVKPPVVEQHVKVSSPVSGITQTSEFQQAFMKHLDNKSTVSNSVDESKSNEESKPGQSKETISKADDSKAVSPPRTVSSPKTVVPNGISSSPDEPKANGSASIPVNGQKKLEFRPFGSKTVIRPTGHESKRKCLSDITFPLARPVNKVSHKSPSLSPVIPEGGLGKLSPPPHLKLTLPKYPLLSDRQSKSKSPSHTKKQLCVSSDMQPLDLAGGSSSSTSSSSSKSPRAKSPSQSCRQPVVLNQPKFNINHGPNKMMSVSPTKNPLSVKISLSPTRSTTPLYPQSKPKESLQRQTSLPEARHQMPQLQPSRPTDYPLVARKSDASRFAQKRPATAAAASTAVDFSAKPEKSPKRNGSEVPAPVSSEAVDLTSDSKYSEVNHNSIQIVNEPGPSDNPKPQSTVIITDASESPSSKTRSAAADRSNTASPASSSSSVQTQTDLCEVKTKFRIIS</sequence>
<feature type="compositionally biased region" description="Basic and acidic residues" evidence="1">
    <location>
        <begin position="306"/>
        <end position="315"/>
    </location>
</feature>
<feature type="compositionally biased region" description="Basic and acidic residues" evidence="1">
    <location>
        <begin position="77"/>
        <end position="98"/>
    </location>
</feature>
<evidence type="ECO:0000313" key="4">
    <source>
        <dbReference type="Proteomes" id="UP000014760"/>
    </source>
</evidence>
<keyword evidence="4" id="KW-1185">Reference proteome</keyword>
<feature type="region of interest" description="Disordered" evidence="1">
    <location>
        <begin position="213"/>
        <end position="620"/>
    </location>
</feature>
<feature type="region of interest" description="Disordered" evidence="1">
    <location>
        <begin position="16"/>
        <end position="201"/>
    </location>
</feature>
<name>R7V8K1_CAPTE</name>
<feature type="compositionally biased region" description="Polar residues" evidence="1">
    <location>
        <begin position="106"/>
        <end position="115"/>
    </location>
</feature>
<dbReference type="EnsemblMetazoa" id="CapteT225893">
    <property type="protein sequence ID" value="CapteP225893"/>
    <property type="gene ID" value="CapteG225893"/>
</dbReference>
<feature type="compositionally biased region" description="Basic and acidic residues" evidence="1">
    <location>
        <begin position="126"/>
        <end position="169"/>
    </location>
</feature>
<dbReference type="OMA" id="NAVPSHD"/>
<feature type="compositionally biased region" description="Basic and acidic residues" evidence="1">
    <location>
        <begin position="52"/>
        <end position="70"/>
    </location>
</feature>
<dbReference type="Proteomes" id="UP000014760">
    <property type="component" value="Unassembled WGS sequence"/>
</dbReference>
<proteinExistence type="predicted"/>
<reference evidence="3" key="3">
    <citation type="submission" date="2015-06" db="UniProtKB">
        <authorList>
            <consortium name="EnsemblMetazoa"/>
        </authorList>
    </citation>
    <scope>IDENTIFICATION</scope>
</reference>
<accession>R7V8K1</accession>
<feature type="compositionally biased region" description="Polar residues" evidence="1">
    <location>
        <begin position="577"/>
        <end position="597"/>
    </location>
</feature>
<feature type="compositionally biased region" description="Basic and acidic residues" evidence="1">
    <location>
        <begin position="226"/>
        <end position="235"/>
    </location>
</feature>
<feature type="compositionally biased region" description="Basic and acidic residues" evidence="1">
    <location>
        <begin position="527"/>
        <end position="537"/>
    </location>
</feature>
<dbReference type="HOGENOM" id="CLU_432281_0_0_1"/>
<gene>
    <name evidence="2" type="ORF">CAPTEDRAFT_225893</name>
</gene>
<evidence type="ECO:0000313" key="2">
    <source>
        <dbReference type="EMBL" id="ELU14842.1"/>
    </source>
</evidence>